<dbReference type="EMBL" id="LR797471">
    <property type="protein sequence ID" value="CAB4218701.1"/>
    <property type="molecule type" value="Genomic_DNA"/>
</dbReference>
<organism evidence="2">
    <name type="scientific">uncultured Caudovirales phage</name>
    <dbReference type="NCBI Taxonomy" id="2100421"/>
    <lineage>
        <taxon>Viruses</taxon>
        <taxon>Duplodnaviria</taxon>
        <taxon>Heunggongvirae</taxon>
        <taxon>Uroviricota</taxon>
        <taxon>Caudoviricetes</taxon>
        <taxon>Peduoviridae</taxon>
        <taxon>Maltschvirus</taxon>
        <taxon>Maltschvirus maltsch</taxon>
    </lineage>
</organism>
<evidence type="ECO:0000313" key="2">
    <source>
        <dbReference type="EMBL" id="CAB4218701.1"/>
    </source>
</evidence>
<reference evidence="2" key="1">
    <citation type="submission" date="2020-05" db="EMBL/GenBank/DDBJ databases">
        <authorList>
            <person name="Chiriac C."/>
            <person name="Salcher M."/>
            <person name="Ghai R."/>
            <person name="Kavagutti S V."/>
        </authorList>
    </citation>
    <scope>NUCLEOTIDE SEQUENCE</scope>
</reference>
<gene>
    <name evidence="2" type="ORF">UFOVP1610_45</name>
</gene>
<evidence type="ECO:0000256" key="1">
    <source>
        <dbReference type="SAM" id="Coils"/>
    </source>
</evidence>
<accession>A0A6J5SVQ6</accession>
<keyword evidence="1" id="KW-0175">Coiled coil</keyword>
<feature type="coiled-coil region" evidence="1">
    <location>
        <begin position="16"/>
        <end position="50"/>
    </location>
</feature>
<sequence>MTSFQAWEQNNLAKFAEAASIKILEQKEEIKALREDLRLALDAYRQLLTKEATK</sequence>
<protein>
    <submittedName>
        <fullName evidence="2">Uncharacterized protein</fullName>
    </submittedName>
</protein>
<proteinExistence type="predicted"/>
<name>A0A6J5SVQ6_9CAUD</name>